<dbReference type="PROSITE" id="PS50815">
    <property type="entry name" value="HORMA"/>
    <property type="match status" value="1"/>
</dbReference>
<dbReference type="PANTHER" id="PTHR11842">
    <property type="entry name" value="MITOTIC SPINDLE ASSEMBLY CHECKPOINT PROTEIN MAD2"/>
    <property type="match status" value="1"/>
</dbReference>
<dbReference type="GO" id="GO:0005737">
    <property type="term" value="C:cytoplasm"/>
    <property type="evidence" value="ECO:0007669"/>
    <property type="project" value="TreeGrafter"/>
</dbReference>
<organism evidence="8 9">
    <name type="scientific">Clunio marinus</name>
    <dbReference type="NCBI Taxonomy" id="568069"/>
    <lineage>
        <taxon>Eukaryota</taxon>
        <taxon>Metazoa</taxon>
        <taxon>Ecdysozoa</taxon>
        <taxon>Arthropoda</taxon>
        <taxon>Hexapoda</taxon>
        <taxon>Insecta</taxon>
        <taxon>Pterygota</taxon>
        <taxon>Neoptera</taxon>
        <taxon>Endopterygota</taxon>
        <taxon>Diptera</taxon>
        <taxon>Nematocera</taxon>
        <taxon>Chironomoidea</taxon>
        <taxon>Chironomidae</taxon>
        <taxon>Clunio</taxon>
    </lineage>
</organism>
<dbReference type="Pfam" id="PF02301">
    <property type="entry name" value="HORMA"/>
    <property type="match status" value="1"/>
</dbReference>
<dbReference type="OrthoDB" id="1806at2759"/>
<evidence type="ECO:0000256" key="6">
    <source>
        <dbReference type="ARBA" id="ARBA00023306"/>
    </source>
</evidence>
<accession>A0A1J1HN59</accession>
<comment type="similarity">
    <text evidence="2">Belongs to the MAD2 family.</text>
</comment>
<feature type="domain" description="HORMA" evidence="7">
    <location>
        <begin position="13"/>
        <end position="206"/>
    </location>
</feature>
<comment type="subcellular location">
    <subcellularLocation>
        <location evidence="1">Nucleus</location>
    </subcellularLocation>
</comment>
<dbReference type="SUPFAM" id="SSF56019">
    <property type="entry name" value="The spindle assembly checkpoint protein mad2"/>
    <property type="match status" value="1"/>
</dbReference>
<sequence>MSATATKNSITLKGSAAIIKEYLNYGVNSILFQRGIYPAENFTPVQQYGLTILMSKDEKIKEFLSNVLTQAEEWLATNKVEKFSMTISNVQTREVLECWDFKVESELMDQNQDPNKIDPNNPVSSKELKKIQTEIGAVMRQIAATVSYLPLIESVCSFDLLIHTLKDTNIPENWDETDKNALAIKNSQVVHLKSFSTGLQKVETVVSYKMVED</sequence>
<dbReference type="STRING" id="568069.A0A1J1HN59"/>
<name>A0A1J1HN59_9DIPT</name>
<dbReference type="InterPro" id="IPR045091">
    <property type="entry name" value="Mad2-like"/>
</dbReference>
<dbReference type="EMBL" id="CVRI01000006">
    <property type="protein sequence ID" value="CRK87902.1"/>
    <property type="molecule type" value="Genomic_DNA"/>
</dbReference>
<dbReference type="Proteomes" id="UP000183832">
    <property type="component" value="Unassembled WGS sequence"/>
</dbReference>
<dbReference type="GO" id="GO:0000776">
    <property type="term" value="C:kinetochore"/>
    <property type="evidence" value="ECO:0007669"/>
    <property type="project" value="TreeGrafter"/>
</dbReference>
<keyword evidence="4" id="KW-0498">Mitosis</keyword>
<evidence type="ECO:0000256" key="5">
    <source>
        <dbReference type="ARBA" id="ARBA00023242"/>
    </source>
</evidence>
<dbReference type="GO" id="GO:0005654">
    <property type="term" value="C:nucleoplasm"/>
    <property type="evidence" value="ECO:0007669"/>
    <property type="project" value="TreeGrafter"/>
</dbReference>
<keyword evidence="3" id="KW-0132">Cell division</keyword>
<keyword evidence="6" id="KW-0131">Cell cycle</keyword>
<dbReference type="InterPro" id="IPR036570">
    <property type="entry name" value="HORMA_dom_sf"/>
</dbReference>
<evidence type="ECO:0000256" key="1">
    <source>
        <dbReference type="ARBA" id="ARBA00004123"/>
    </source>
</evidence>
<evidence type="ECO:0000259" key="7">
    <source>
        <dbReference type="PROSITE" id="PS50815"/>
    </source>
</evidence>
<dbReference type="PANTHER" id="PTHR11842:SF11">
    <property type="entry name" value="MITOTIC SPINDLE ASSEMBLY CHECKPOINT PROTEIN MAD2A"/>
    <property type="match status" value="1"/>
</dbReference>
<dbReference type="InterPro" id="IPR003511">
    <property type="entry name" value="HORMA_dom"/>
</dbReference>
<gene>
    <name evidence="8" type="ORF">CLUMA_CG001689</name>
</gene>
<proteinExistence type="inferred from homology"/>
<dbReference type="Gene3D" id="3.30.900.10">
    <property type="entry name" value="HORMA domain"/>
    <property type="match status" value="1"/>
</dbReference>
<protein>
    <submittedName>
        <fullName evidence="8">CLUMA_CG001689, isoform A</fullName>
    </submittedName>
</protein>
<keyword evidence="5" id="KW-0539">Nucleus</keyword>
<evidence type="ECO:0000313" key="9">
    <source>
        <dbReference type="Proteomes" id="UP000183832"/>
    </source>
</evidence>
<evidence type="ECO:0000256" key="3">
    <source>
        <dbReference type="ARBA" id="ARBA00022618"/>
    </source>
</evidence>
<evidence type="ECO:0000256" key="4">
    <source>
        <dbReference type="ARBA" id="ARBA00022776"/>
    </source>
</evidence>
<dbReference type="GO" id="GO:0051301">
    <property type="term" value="P:cell division"/>
    <property type="evidence" value="ECO:0007669"/>
    <property type="project" value="UniProtKB-KW"/>
</dbReference>
<dbReference type="GO" id="GO:0007094">
    <property type="term" value="P:mitotic spindle assembly checkpoint signaling"/>
    <property type="evidence" value="ECO:0007669"/>
    <property type="project" value="TreeGrafter"/>
</dbReference>
<keyword evidence="9" id="KW-1185">Reference proteome</keyword>
<evidence type="ECO:0000313" key="8">
    <source>
        <dbReference type="EMBL" id="CRK87902.1"/>
    </source>
</evidence>
<reference evidence="8 9" key="1">
    <citation type="submission" date="2015-04" db="EMBL/GenBank/DDBJ databases">
        <authorList>
            <person name="Syromyatnikov M.Y."/>
            <person name="Popov V.N."/>
        </authorList>
    </citation>
    <scope>NUCLEOTIDE SEQUENCE [LARGE SCALE GENOMIC DNA]</scope>
</reference>
<evidence type="ECO:0000256" key="2">
    <source>
        <dbReference type="ARBA" id="ARBA00010348"/>
    </source>
</evidence>
<dbReference type="AlphaFoldDB" id="A0A1J1HN59"/>